<dbReference type="InterPro" id="IPR011009">
    <property type="entry name" value="Kinase-like_dom_sf"/>
</dbReference>
<keyword evidence="6 13" id="KW-0547">Nucleotide-binding</keyword>
<dbReference type="Ensembl" id="ENSACLT00000022276.2">
    <property type="protein sequence ID" value="ENSACLP00000021770.1"/>
    <property type="gene ID" value="ENSACLG00000014726.2"/>
</dbReference>
<dbReference type="CDD" id="cd14002">
    <property type="entry name" value="STKc_STK36"/>
    <property type="match status" value="1"/>
</dbReference>
<dbReference type="Gene3D" id="1.25.10.10">
    <property type="entry name" value="Leucine-rich Repeat Variant"/>
    <property type="match status" value="2"/>
</dbReference>
<evidence type="ECO:0000256" key="3">
    <source>
        <dbReference type="ARBA" id="ARBA00022490"/>
    </source>
</evidence>
<dbReference type="AlphaFoldDB" id="A0A3P8PXK6"/>
<dbReference type="FunFam" id="1.10.510.10:FF:000292">
    <property type="entry name" value="Serine/threonine-protein kinase 36"/>
    <property type="match status" value="1"/>
</dbReference>
<evidence type="ECO:0000256" key="11">
    <source>
        <dbReference type="ARBA" id="ARBA00048679"/>
    </source>
</evidence>
<dbReference type="PROSITE" id="PS00107">
    <property type="entry name" value="PROTEIN_KINASE_ATP"/>
    <property type="match status" value="1"/>
</dbReference>
<keyword evidence="9" id="KW-0206">Cytoskeleton</keyword>
<gene>
    <name evidence="15" type="primary">STK36</name>
</gene>
<dbReference type="GO" id="GO:0005856">
    <property type="term" value="C:cytoskeleton"/>
    <property type="evidence" value="ECO:0007669"/>
    <property type="project" value="UniProtKB-SubCell"/>
</dbReference>
<dbReference type="OMA" id="ADIFRQM"/>
<organism evidence="15 16">
    <name type="scientific">Astatotilapia calliptera</name>
    <name type="common">Eastern happy</name>
    <name type="synonym">Chromis callipterus</name>
    <dbReference type="NCBI Taxonomy" id="8154"/>
    <lineage>
        <taxon>Eukaryota</taxon>
        <taxon>Metazoa</taxon>
        <taxon>Chordata</taxon>
        <taxon>Craniata</taxon>
        <taxon>Vertebrata</taxon>
        <taxon>Euteleostomi</taxon>
        <taxon>Actinopterygii</taxon>
        <taxon>Neopterygii</taxon>
        <taxon>Teleostei</taxon>
        <taxon>Neoteleostei</taxon>
        <taxon>Acanthomorphata</taxon>
        <taxon>Ovalentaria</taxon>
        <taxon>Cichlomorphae</taxon>
        <taxon>Cichliformes</taxon>
        <taxon>Cichlidae</taxon>
        <taxon>African cichlids</taxon>
        <taxon>Pseudocrenilabrinae</taxon>
        <taxon>Haplochromini</taxon>
        <taxon>Astatotilapia</taxon>
    </lineage>
</organism>
<keyword evidence="8 13" id="KW-0067">ATP-binding</keyword>
<evidence type="ECO:0000259" key="14">
    <source>
        <dbReference type="PROSITE" id="PS50011"/>
    </source>
</evidence>
<feature type="domain" description="Protein kinase" evidence="14">
    <location>
        <begin position="4"/>
        <end position="254"/>
    </location>
</feature>
<evidence type="ECO:0000256" key="9">
    <source>
        <dbReference type="ARBA" id="ARBA00023212"/>
    </source>
</evidence>
<evidence type="ECO:0000256" key="13">
    <source>
        <dbReference type="PROSITE-ProRule" id="PRU10141"/>
    </source>
</evidence>
<dbReference type="GO" id="GO:0007368">
    <property type="term" value="P:determination of left/right symmetry"/>
    <property type="evidence" value="ECO:0007669"/>
    <property type="project" value="Ensembl"/>
</dbReference>
<proteinExistence type="predicted"/>
<dbReference type="PROSITE" id="PS50011">
    <property type="entry name" value="PROTEIN_KINASE_DOM"/>
    <property type="match status" value="1"/>
</dbReference>
<comment type="subcellular location">
    <subcellularLocation>
        <location evidence="1">Cytoplasm</location>
        <location evidence="1">Cytoskeleton</location>
    </subcellularLocation>
</comment>
<evidence type="ECO:0000256" key="4">
    <source>
        <dbReference type="ARBA" id="ARBA00022527"/>
    </source>
</evidence>
<protein>
    <recommendedName>
        <fullName evidence="2">non-specific serine/threonine protein kinase</fullName>
        <ecNumber evidence="2">2.7.11.1</ecNumber>
    </recommendedName>
    <alternativeName>
        <fullName evidence="12">Fused homolog</fullName>
    </alternativeName>
</protein>
<dbReference type="Pfam" id="PF00069">
    <property type="entry name" value="Pkinase"/>
    <property type="match status" value="1"/>
</dbReference>
<evidence type="ECO:0000256" key="7">
    <source>
        <dbReference type="ARBA" id="ARBA00022777"/>
    </source>
</evidence>
<dbReference type="GO" id="GO:0035082">
    <property type="term" value="P:axoneme assembly"/>
    <property type="evidence" value="ECO:0007669"/>
    <property type="project" value="Ensembl"/>
</dbReference>
<dbReference type="InterPro" id="IPR017441">
    <property type="entry name" value="Protein_kinase_ATP_BS"/>
</dbReference>
<dbReference type="InterPro" id="IPR008271">
    <property type="entry name" value="Ser/Thr_kinase_AS"/>
</dbReference>
<dbReference type="InterPro" id="IPR000719">
    <property type="entry name" value="Prot_kinase_dom"/>
</dbReference>
<dbReference type="SUPFAM" id="SSF48371">
    <property type="entry name" value="ARM repeat"/>
    <property type="match status" value="1"/>
</dbReference>
<dbReference type="GO" id="GO:0009953">
    <property type="term" value="P:dorsal/ventral pattern formation"/>
    <property type="evidence" value="ECO:0007669"/>
    <property type="project" value="Ensembl"/>
</dbReference>
<evidence type="ECO:0000256" key="8">
    <source>
        <dbReference type="ARBA" id="ARBA00022840"/>
    </source>
</evidence>
<dbReference type="GO" id="GO:0005737">
    <property type="term" value="C:cytoplasm"/>
    <property type="evidence" value="ECO:0007669"/>
    <property type="project" value="TreeGrafter"/>
</dbReference>
<comment type="catalytic activity">
    <reaction evidence="10">
        <text>L-threonyl-[protein] + ATP = O-phospho-L-threonyl-[protein] + ADP + H(+)</text>
        <dbReference type="Rhea" id="RHEA:46608"/>
        <dbReference type="Rhea" id="RHEA-COMP:11060"/>
        <dbReference type="Rhea" id="RHEA-COMP:11605"/>
        <dbReference type="ChEBI" id="CHEBI:15378"/>
        <dbReference type="ChEBI" id="CHEBI:30013"/>
        <dbReference type="ChEBI" id="CHEBI:30616"/>
        <dbReference type="ChEBI" id="CHEBI:61977"/>
        <dbReference type="ChEBI" id="CHEBI:456216"/>
        <dbReference type="EC" id="2.7.11.1"/>
    </reaction>
</comment>
<dbReference type="PROSITE" id="PS00108">
    <property type="entry name" value="PROTEIN_KINASE_ST"/>
    <property type="match status" value="1"/>
</dbReference>
<feature type="binding site" evidence="13">
    <location>
        <position position="33"/>
    </location>
    <ligand>
        <name>ATP</name>
        <dbReference type="ChEBI" id="CHEBI:30616"/>
    </ligand>
</feature>
<evidence type="ECO:0000313" key="16">
    <source>
        <dbReference type="Proteomes" id="UP000265100"/>
    </source>
</evidence>
<reference evidence="15 16" key="1">
    <citation type="submission" date="2018-05" db="EMBL/GenBank/DDBJ databases">
        <authorList>
            <person name="Datahose"/>
        </authorList>
    </citation>
    <scope>NUCLEOTIDE SEQUENCE</scope>
</reference>
<evidence type="ECO:0000256" key="1">
    <source>
        <dbReference type="ARBA" id="ARBA00004245"/>
    </source>
</evidence>
<evidence type="ECO:0000256" key="6">
    <source>
        <dbReference type="ARBA" id="ARBA00022741"/>
    </source>
</evidence>
<dbReference type="PANTHER" id="PTHR22983">
    <property type="entry name" value="PROTEIN KINASE RELATED"/>
    <property type="match status" value="1"/>
</dbReference>
<keyword evidence="5" id="KW-0808">Transferase</keyword>
<reference evidence="15" key="3">
    <citation type="submission" date="2025-08" db="UniProtKB">
        <authorList>
            <consortium name="Ensembl"/>
        </authorList>
    </citation>
    <scope>IDENTIFICATION</scope>
</reference>
<name>A0A3P8PXK6_ASTCA</name>
<keyword evidence="3" id="KW-0963">Cytoplasm</keyword>
<dbReference type="SUPFAM" id="SSF56112">
    <property type="entry name" value="Protein kinase-like (PK-like)"/>
    <property type="match status" value="1"/>
</dbReference>
<keyword evidence="16" id="KW-1185">Reference proteome</keyword>
<dbReference type="InterPro" id="IPR013087">
    <property type="entry name" value="Znf_C2H2_type"/>
</dbReference>
<accession>A0A3P8PXK6</accession>
<dbReference type="Proteomes" id="UP000265100">
    <property type="component" value="Chromosome 10"/>
</dbReference>
<comment type="catalytic activity">
    <reaction evidence="11">
        <text>L-seryl-[protein] + ATP = O-phospho-L-seryl-[protein] + ADP + H(+)</text>
        <dbReference type="Rhea" id="RHEA:17989"/>
        <dbReference type="Rhea" id="RHEA-COMP:9863"/>
        <dbReference type="Rhea" id="RHEA-COMP:11604"/>
        <dbReference type="ChEBI" id="CHEBI:15378"/>
        <dbReference type="ChEBI" id="CHEBI:29999"/>
        <dbReference type="ChEBI" id="CHEBI:30616"/>
        <dbReference type="ChEBI" id="CHEBI:83421"/>
        <dbReference type="ChEBI" id="CHEBI:456216"/>
        <dbReference type="EC" id="2.7.11.1"/>
    </reaction>
</comment>
<reference evidence="16" key="2">
    <citation type="submission" date="2023-03" db="EMBL/GenBank/DDBJ databases">
        <authorList>
            <consortium name="Wellcome Sanger Institute Data Sharing"/>
        </authorList>
    </citation>
    <scope>NUCLEOTIDE SEQUENCE [LARGE SCALE GENOMIC DNA]</scope>
</reference>
<evidence type="ECO:0000256" key="10">
    <source>
        <dbReference type="ARBA" id="ARBA00047899"/>
    </source>
</evidence>
<dbReference type="PROSITE" id="PS00028">
    <property type="entry name" value="ZINC_FINGER_C2H2_1"/>
    <property type="match status" value="1"/>
</dbReference>
<dbReference type="GeneTree" id="ENSGT00940000158375"/>
<sequence length="1104" mass="124417">MNSYQVLSLVGEGSFGRVYKGRRKGSGMVVALKFMPKLGRSENQLQSLKREIEIMRDLRHPNIVQLFDSFETETEVVIVTEYAEGQLFQILEDDGNLPESQVRAIACQLVSALYYLHSHRILHRDMKPQNILLEKSGVVKLCDFGFARAMSVSTLVLTSIKGTPLYMSPELVEEKPYDHTADLWSLGCILYELHTGAPPFYTNSIFKLVQLIVKDQVKWPDTMSSTCTSFLKGLLTKDPQKRLSWPDLLYHPFVADGVLVLPATNVSRPLTVTPSPDMLALKLQQVAEKTVPASAESRLLRKVREQTENCSKRKPPGKDSAKVSNHHFLFFQNVNNKEYWENLAQLSDPSRQTREILDYSIIISQIKSKIQEFKAQVMFQHFIRREFFLLQKSFASTPFFSLFGQLKGGVVKEVQQIQQPMRVLHNLLVMAEVEKLNDVGRELGLPRVLFGLIQDTVESSDFIKVSIPVLQEMITVVLVYWEKNCAWVEQEQRFDESFFPSLKLTLFICEILSPLAACVLSLFTQHNVDVKVDVEHLASLDLKMYDPFIFLHYQPHISPPSGWGLCDGLLSLFLDALNEHENGPLPSGLNEVFFLNLWKKIGASLRSATSDSDFCSANGLYFFLSALLFAFCKDAYSCIPVFCDVGSECVYALGRLLGTECLHLFAKGNPGRPRVDLSHNTLSTLSCHLLCFPFALDLPPRTMSTVLQLYDSCGIVTSLLQVRALFCSNKDLADKHNSLMQHRITLALVLCLACSTVIQTLPLHLLELPLSLLSRLLLCDPPRSIDHLTKAASCFFLPSWDDQLPASSRQSPPTRTACSLLPELLQLEILWEAAVELLTLLSGIARCPSCPLQLYVETSVLQHALTHSYEQIRAATCRFLGNLDPFRPLTQHTLKPDIFKAMINCLNDSCMPVRQVACRSVGNWLGYIAAGLHMDRPSEKGIHRGRWCIEKQQNKQTYSDIEAASDLETLREQRMEEEERRWTHEARRTVAMLVTLIYDPDALTRRHCCAALGNLLNVDGAISLLLEENVPSLLLRTACTDYHSAVREAAIGSLYLYSQQDAMRQVLMSLDASKKLVQASQHAPPQCDYQRLIGQLTAPEKSAA</sequence>
<dbReference type="InterPro" id="IPR011989">
    <property type="entry name" value="ARM-like"/>
</dbReference>
<reference evidence="15" key="4">
    <citation type="submission" date="2025-09" db="UniProtKB">
        <authorList>
            <consortium name="Ensembl"/>
        </authorList>
    </citation>
    <scope>IDENTIFICATION</scope>
</reference>
<dbReference type="Gene3D" id="1.10.510.10">
    <property type="entry name" value="Transferase(Phosphotransferase) domain 1"/>
    <property type="match status" value="1"/>
</dbReference>
<evidence type="ECO:0000256" key="5">
    <source>
        <dbReference type="ARBA" id="ARBA00022679"/>
    </source>
</evidence>
<dbReference type="GO" id="GO:0004674">
    <property type="term" value="F:protein serine/threonine kinase activity"/>
    <property type="evidence" value="ECO:0007669"/>
    <property type="project" value="UniProtKB-KW"/>
</dbReference>
<evidence type="ECO:0000256" key="12">
    <source>
        <dbReference type="ARBA" id="ARBA00075375"/>
    </source>
</evidence>
<evidence type="ECO:0000313" key="15">
    <source>
        <dbReference type="Ensembl" id="ENSACLP00000021770.1"/>
    </source>
</evidence>
<keyword evidence="7" id="KW-0418">Kinase</keyword>
<dbReference type="GO" id="GO:0005524">
    <property type="term" value="F:ATP binding"/>
    <property type="evidence" value="ECO:0007669"/>
    <property type="project" value="UniProtKB-UniRule"/>
</dbReference>
<keyword evidence="4" id="KW-0723">Serine/threonine-protein kinase</keyword>
<dbReference type="EC" id="2.7.11.1" evidence="2"/>
<dbReference type="Bgee" id="ENSACLG00000014726">
    <property type="expression patterns" value="Expressed in testis and 1 other cell type or tissue"/>
</dbReference>
<dbReference type="GO" id="GO:0007224">
    <property type="term" value="P:smoothened signaling pathway"/>
    <property type="evidence" value="ECO:0007669"/>
    <property type="project" value="Ensembl"/>
</dbReference>
<dbReference type="InterPro" id="IPR016024">
    <property type="entry name" value="ARM-type_fold"/>
</dbReference>
<dbReference type="PANTHER" id="PTHR22983:SF6">
    <property type="entry name" value="SERINE_THREONINE-PROTEIN KINASE 36"/>
    <property type="match status" value="1"/>
</dbReference>
<evidence type="ECO:0000256" key="2">
    <source>
        <dbReference type="ARBA" id="ARBA00012513"/>
    </source>
</evidence>
<dbReference type="FunFam" id="3.30.200.20:FF:000042">
    <property type="entry name" value="Aurora kinase A"/>
    <property type="match status" value="1"/>
</dbReference>
<dbReference type="SMART" id="SM00220">
    <property type="entry name" value="S_TKc"/>
    <property type="match status" value="1"/>
</dbReference>